<dbReference type="AlphaFoldDB" id="A0A545VSA5"/>
<comment type="caution">
    <text evidence="4">The sequence shown here is derived from an EMBL/GenBank/DDBJ whole genome shotgun (WGS) entry which is preliminary data.</text>
</comment>
<dbReference type="PANTHER" id="PTHR22935:SF97">
    <property type="entry name" value="BETA-LACTAMASE-RELATED DOMAIN-CONTAINING PROTEIN"/>
    <property type="match status" value="1"/>
</dbReference>
<dbReference type="OrthoDB" id="6220758at2759"/>
<accession>A0A545VSA5</accession>
<keyword evidence="5" id="KW-1185">Reference proteome</keyword>
<dbReference type="InterPro" id="IPR058664">
    <property type="entry name" value="ARB_00930-like_C"/>
</dbReference>
<feature type="domain" description="Beta-lactamase-like ARB-00930-like C-terminal" evidence="3">
    <location>
        <begin position="395"/>
        <end position="552"/>
    </location>
</feature>
<dbReference type="SUPFAM" id="SSF56601">
    <property type="entry name" value="beta-lactamase/transpeptidase-like"/>
    <property type="match status" value="1"/>
</dbReference>
<protein>
    <submittedName>
        <fullName evidence="4">Beta-lactamase/transpeptidase-like protein</fullName>
    </submittedName>
</protein>
<reference evidence="4 5" key="1">
    <citation type="journal article" date="2019" name="Appl. Microbiol. Biotechnol.">
        <title>Genome sequence of Isaria javanica and comparative genome analysis insights into family S53 peptidase evolution in fungal entomopathogens.</title>
        <authorList>
            <person name="Lin R."/>
            <person name="Zhang X."/>
            <person name="Xin B."/>
            <person name="Zou M."/>
            <person name="Gao Y."/>
            <person name="Qin F."/>
            <person name="Hu Q."/>
            <person name="Xie B."/>
            <person name="Cheng X."/>
        </authorList>
    </citation>
    <scope>NUCLEOTIDE SEQUENCE [LARGE SCALE GENOMIC DNA]</scope>
    <source>
        <strain evidence="4 5">IJ1G</strain>
    </source>
</reference>
<dbReference type="Gene3D" id="3.40.710.10">
    <property type="entry name" value="DD-peptidase/beta-lactamase superfamily"/>
    <property type="match status" value="1"/>
</dbReference>
<evidence type="ECO:0000256" key="1">
    <source>
        <dbReference type="SAM" id="SignalP"/>
    </source>
</evidence>
<feature type="chain" id="PRO_5021857329" evidence="1">
    <location>
        <begin position="17"/>
        <end position="553"/>
    </location>
</feature>
<evidence type="ECO:0000313" key="4">
    <source>
        <dbReference type="EMBL" id="TQV93766.1"/>
    </source>
</evidence>
<feature type="domain" description="Beta-lactamase-related" evidence="2">
    <location>
        <begin position="99"/>
        <end position="371"/>
    </location>
</feature>
<dbReference type="Pfam" id="PF00144">
    <property type="entry name" value="Beta-lactamase"/>
    <property type="match status" value="1"/>
</dbReference>
<dbReference type="STRING" id="43265.A0A545VSA5"/>
<dbReference type="Pfam" id="PF26335">
    <property type="entry name" value="ARB_00930_C"/>
    <property type="match status" value="1"/>
</dbReference>
<dbReference type="Proteomes" id="UP000315783">
    <property type="component" value="Unassembled WGS sequence"/>
</dbReference>
<sequence>MKQILFVLCLAQKALAAQQFLLGNAFEQPNTLLREPSIQSAVHDITSVLNAVLADSSTQFNQSIGNETAVSVRIVSVHDEKPLLDFHHTPTALNLSAGSVAKIDADSMYRIGSISKLFTVYSLLVNHGSDILDKPVTDFVPELEAAAAAAADDASAVDAVRWREVTVGALASQLAGLARDFSRIEFFEGFLARHPVVLPCTTPVYSNAAFRILAYILESFAKKPFQDVITESVFRPLGLGRSATVRPQKHSVGVIPAGDSGWFRSIGNETATAGFFSSSRDLAEFGRSILAHRQLTAVETRRWMKPSAHTSSLSFSVGAPWEIWRTGSRVTSGYTTDLYTKSGSDGLYNALLVLAPDTGVVISVLAAGTDSSAMLTAGAETAVQGLLPILDDVSRMQACRKYCGTYSNAETNSSLIIAAGGYSNGTEEEDGPGIVVTKWTSRGKDIMATAQAYADSTGSGGITSFKLYPSIAEHEATRTAYRLIFATRAPGYTQGASPPPPRIFDPIAGAWGAVDQLTYGRVAVDEFIFHLDQHGNSAQSVELGALRQTLFRV</sequence>
<dbReference type="InterPro" id="IPR051478">
    <property type="entry name" value="Beta-lactamase-like_AB/R"/>
</dbReference>
<gene>
    <name evidence="4" type="ORF">IF1G_07498</name>
</gene>
<evidence type="ECO:0000313" key="5">
    <source>
        <dbReference type="Proteomes" id="UP000315783"/>
    </source>
</evidence>
<feature type="signal peptide" evidence="1">
    <location>
        <begin position="1"/>
        <end position="16"/>
    </location>
</feature>
<evidence type="ECO:0000259" key="2">
    <source>
        <dbReference type="Pfam" id="PF00144"/>
    </source>
</evidence>
<dbReference type="PANTHER" id="PTHR22935">
    <property type="entry name" value="PENICILLIN-BINDING PROTEIN"/>
    <property type="match status" value="1"/>
</dbReference>
<evidence type="ECO:0000259" key="3">
    <source>
        <dbReference type="Pfam" id="PF26335"/>
    </source>
</evidence>
<name>A0A545VSA5_9HYPO</name>
<dbReference type="EMBL" id="SPUK01000011">
    <property type="protein sequence ID" value="TQV93766.1"/>
    <property type="molecule type" value="Genomic_DNA"/>
</dbReference>
<dbReference type="InterPro" id="IPR012338">
    <property type="entry name" value="Beta-lactam/transpept-like"/>
</dbReference>
<proteinExistence type="predicted"/>
<organism evidence="4 5">
    <name type="scientific">Cordyceps javanica</name>
    <dbReference type="NCBI Taxonomy" id="43265"/>
    <lineage>
        <taxon>Eukaryota</taxon>
        <taxon>Fungi</taxon>
        <taxon>Dikarya</taxon>
        <taxon>Ascomycota</taxon>
        <taxon>Pezizomycotina</taxon>
        <taxon>Sordariomycetes</taxon>
        <taxon>Hypocreomycetidae</taxon>
        <taxon>Hypocreales</taxon>
        <taxon>Cordycipitaceae</taxon>
        <taxon>Cordyceps</taxon>
    </lineage>
</organism>
<keyword evidence="1" id="KW-0732">Signal</keyword>
<dbReference type="InterPro" id="IPR001466">
    <property type="entry name" value="Beta-lactam-related"/>
</dbReference>